<dbReference type="GO" id="GO:0016989">
    <property type="term" value="F:sigma factor antagonist activity"/>
    <property type="evidence" value="ECO:0007669"/>
    <property type="project" value="TreeGrafter"/>
</dbReference>
<dbReference type="Pfam" id="PF10099">
    <property type="entry name" value="RskA_C"/>
    <property type="match status" value="1"/>
</dbReference>
<dbReference type="GO" id="GO:0005886">
    <property type="term" value="C:plasma membrane"/>
    <property type="evidence" value="ECO:0007669"/>
    <property type="project" value="InterPro"/>
</dbReference>
<accession>A0A147HU65</accession>
<evidence type="ECO:0000256" key="2">
    <source>
        <dbReference type="SAM" id="Phobius"/>
    </source>
</evidence>
<proteinExistence type="predicted"/>
<dbReference type="PANTHER" id="PTHR37461">
    <property type="entry name" value="ANTI-SIGMA-K FACTOR RSKA"/>
    <property type="match status" value="1"/>
</dbReference>
<dbReference type="EMBL" id="LDTD01000102">
    <property type="protein sequence ID" value="KTT68453.1"/>
    <property type="molecule type" value="Genomic_DNA"/>
</dbReference>
<evidence type="ECO:0000313" key="5">
    <source>
        <dbReference type="Proteomes" id="UP000072867"/>
    </source>
</evidence>
<feature type="region of interest" description="Disordered" evidence="1">
    <location>
        <begin position="204"/>
        <end position="227"/>
    </location>
</feature>
<feature type="domain" description="Anti-sigma K factor RskA C-terminal" evidence="3">
    <location>
        <begin position="92"/>
        <end position="218"/>
    </location>
</feature>
<dbReference type="InterPro" id="IPR051474">
    <property type="entry name" value="Anti-sigma-K/W_factor"/>
</dbReference>
<evidence type="ECO:0000313" key="4">
    <source>
        <dbReference type="EMBL" id="KTT68453.1"/>
    </source>
</evidence>
<dbReference type="GO" id="GO:0006417">
    <property type="term" value="P:regulation of translation"/>
    <property type="evidence" value="ECO:0007669"/>
    <property type="project" value="TreeGrafter"/>
</dbReference>
<gene>
    <name evidence="4" type="ORF">NS319_13910</name>
</gene>
<dbReference type="Proteomes" id="UP000072867">
    <property type="component" value="Unassembled WGS sequence"/>
</dbReference>
<feature type="transmembrane region" description="Helical" evidence="2">
    <location>
        <begin position="85"/>
        <end position="104"/>
    </location>
</feature>
<evidence type="ECO:0000259" key="3">
    <source>
        <dbReference type="Pfam" id="PF10099"/>
    </source>
</evidence>
<sequence length="227" mass="23612">MTSDETDLTAAELALGVLEGDEQAAALRRMLDDPAFARDVALWRRHLAALYLEVEPVTPSAELGRKILAVGDNDNHRDNHRAGPWRAIAGIASLAAAILLTVVVTRPDTPSVPSNASKPAPLLYAVLTPERATPITAFFDPVTRTLKLRDAPSVASGQDAQLWAIGRDGVPHAAGLLGRVPGAPLKISPQVTVAAGTTLAISIEPTGGSPKPTPTGPVVATGQLAEI</sequence>
<reference evidence="4 5" key="1">
    <citation type="journal article" date="2016" name="Front. Microbiol.">
        <title>Genomic Resource of Rice Seed Associated Bacteria.</title>
        <authorList>
            <person name="Midha S."/>
            <person name="Bansal K."/>
            <person name="Sharma S."/>
            <person name="Kumar N."/>
            <person name="Patil P.P."/>
            <person name="Chaudhry V."/>
            <person name="Patil P.B."/>
        </authorList>
    </citation>
    <scope>NUCLEOTIDE SEQUENCE [LARGE SCALE GENOMIC DNA]</scope>
    <source>
        <strain evidence="4 5">NS319</strain>
    </source>
</reference>
<comment type="caution">
    <text evidence="4">The sequence shown here is derived from an EMBL/GenBank/DDBJ whole genome shotgun (WGS) entry which is preliminary data.</text>
</comment>
<dbReference type="AlphaFoldDB" id="A0A147HU65"/>
<dbReference type="PANTHER" id="PTHR37461:SF1">
    <property type="entry name" value="ANTI-SIGMA-K FACTOR RSKA"/>
    <property type="match status" value="1"/>
</dbReference>
<organism evidence="4 5">
    <name type="scientific">Sphingomonas sanguinis</name>
    <dbReference type="NCBI Taxonomy" id="33051"/>
    <lineage>
        <taxon>Bacteria</taxon>
        <taxon>Pseudomonadati</taxon>
        <taxon>Pseudomonadota</taxon>
        <taxon>Alphaproteobacteria</taxon>
        <taxon>Sphingomonadales</taxon>
        <taxon>Sphingomonadaceae</taxon>
        <taxon>Sphingomonas</taxon>
    </lineage>
</organism>
<dbReference type="RefSeq" id="WP_058734137.1">
    <property type="nucleotide sequence ID" value="NZ_LDTD01000102.1"/>
</dbReference>
<dbReference type="PATRIC" id="fig|33051.3.peg.159"/>
<protein>
    <recommendedName>
        <fullName evidence="3">Anti-sigma K factor RskA C-terminal domain-containing protein</fullName>
    </recommendedName>
</protein>
<evidence type="ECO:0000256" key="1">
    <source>
        <dbReference type="SAM" id="MobiDB-lite"/>
    </source>
</evidence>
<keyword evidence="2" id="KW-1133">Transmembrane helix</keyword>
<keyword evidence="2" id="KW-0812">Transmembrane</keyword>
<dbReference type="InterPro" id="IPR018764">
    <property type="entry name" value="RskA_C"/>
</dbReference>
<keyword evidence="2" id="KW-0472">Membrane</keyword>
<name>A0A147HU65_9SPHN</name>
<dbReference type="STRING" id="33051.SB4_03840"/>